<gene>
    <name evidence="2" type="ORF">JMJ54_16760</name>
</gene>
<feature type="transmembrane region" description="Helical" evidence="1">
    <location>
        <begin position="36"/>
        <end position="56"/>
    </location>
</feature>
<keyword evidence="3" id="KW-1185">Reference proteome</keyword>
<proteinExistence type="predicted"/>
<dbReference type="EMBL" id="JAESND010000010">
    <property type="protein sequence ID" value="MBM3117489.1"/>
    <property type="molecule type" value="Genomic_DNA"/>
</dbReference>
<sequence>MWGRLSAGALLGLPLAVFAVGTLVYAWPGRWQDGMVPGMLAIVPAWLAIVAASPLFRSAVRAWVVLALATLAAFAALSAARLLGA</sequence>
<reference evidence="2 3" key="1">
    <citation type="submission" date="2021-01" db="EMBL/GenBank/DDBJ databases">
        <title>Draft Genome Sequence and Polyhydroxyalkanoate Biosynthetic Potential of Jeongeupia naejangsanensis Type Strain DSM 24253.</title>
        <authorList>
            <person name="Turrini P."/>
            <person name="Artuso I."/>
            <person name="Lugli G.A."/>
            <person name="Frangipani E."/>
            <person name="Ventura M."/>
            <person name="Visca P."/>
        </authorList>
    </citation>
    <scope>NUCLEOTIDE SEQUENCE [LARGE SCALE GENOMIC DNA]</scope>
    <source>
        <strain evidence="2 3">DSM 24253</strain>
    </source>
</reference>
<comment type="caution">
    <text evidence="2">The sequence shown here is derived from an EMBL/GenBank/DDBJ whole genome shotgun (WGS) entry which is preliminary data.</text>
</comment>
<feature type="transmembrane region" description="Helical" evidence="1">
    <location>
        <begin position="63"/>
        <end position="83"/>
    </location>
</feature>
<keyword evidence="1" id="KW-0812">Transmembrane</keyword>
<evidence type="ECO:0000313" key="2">
    <source>
        <dbReference type="EMBL" id="MBM3117489.1"/>
    </source>
</evidence>
<dbReference type="Proteomes" id="UP000809431">
    <property type="component" value="Unassembled WGS sequence"/>
</dbReference>
<protein>
    <submittedName>
        <fullName evidence="2">Uncharacterized protein</fullName>
    </submittedName>
</protein>
<accession>A0ABS2BPD0</accession>
<evidence type="ECO:0000256" key="1">
    <source>
        <dbReference type="SAM" id="Phobius"/>
    </source>
</evidence>
<keyword evidence="1" id="KW-0472">Membrane</keyword>
<evidence type="ECO:0000313" key="3">
    <source>
        <dbReference type="Proteomes" id="UP000809431"/>
    </source>
</evidence>
<dbReference type="RefSeq" id="WP_203539705.1">
    <property type="nucleotide sequence ID" value="NZ_JAESND010000010.1"/>
</dbReference>
<organism evidence="2 3">
    <name type="scientific">Jeongeupia naejangsanensis</name>
    <dbReference type="NCBI Taxonomy" id="613195"/>
    <lineage>
        <taxon>Bacteria</taxon>
        <taxon>Pseudomonadati</taxon>
        <taxon>Pseudomonadota</taxon>
        <taxon>Betaproteobacteria</taxon>
        <taxon>Neisseriales</taxon>
        <taxon>Chitinibacteraceae</taxon>
        <taxon>Jeongeupia</taxon>
    </lineage>
</organism>
<name>A0ABS2BPD0_9NEIS</name>
<keyword evidence="1" id="KW-1133">Transmembrane helix</keyword>